<dbReference type="Proteomes" id="UP000295097">
    <property type="component" value="Unassembled WGS sequence"/>
</dbReference>
<organism evidence="3 4">
    <name type="scientific">Martelella mediterranea</name>
    <dbReference type="NCBI Taxonomy" id="293089"/>
    <lineage>
        <taxon>Bacteria</taxon>
        <taxon>Pseudomonadati</taxon>
        <taxon>Pseudomonadota</taxon>
        <taxon>Alphaproteobacteria</taxon>
        <taxon>Hyphomicrobiales</taxon>
        <taxon>Aurantimonadaceae</taxon>
        <taxon>Martelella</taxon>
    </lineage>
</organism>
<keyword evidence="4" id="KW-1185">Reference proteome</keyword>
<dbReference type="AlphaFoldDB" id="A0A4R3NUU8"/>
<evidence type="ECO:0000256" key="2">
    <source>
        <dbReference type="SAM" id="SignalP"/>
    </source>
</evidence>
<dbReference type="InterPro" id="IPR038696">
    <property type="entry name" value="IalB_sf"/>
</dbReference>
<feature type="region of interest" description="Disordered" evidence="1">
    <location>
        <begin position="49"/>
        <end position="73"/>
    </location>
</feature>
<feature type="chain" id="PRO_5020586669" evidence="2">
    <location>
        <begin position="47"/>
        <end position="215"/>
    </location>
</feature>
<dbReference type="Gene3D" id="2.60.40.1880">
    <property type="entry name" value="Invasion associated locus B (IalB) protein"/>
    <property type="match status" value="1"/>
</dbReference>
<evidence type="ECO:0000256" key="1">
    <source>
        <dbReference type="SAM" id="MobiDB-lite"/>
    </source>
</evidence>
<gene>
    <name evidence="3" type="ORF">EDC90_101962</name>
</gene>
<dbReference type="InterPro" id="IPR010642">
    <property type="entry name" value="Invasion_prot_B"/>
</dbReference>
<dbReference type="Pfam" id="PF06776">
    <property type="entry name" value="IalB"/>
    <property type="match status" value="1"/>
</dbReference>
<protein>
    <submittedName>
        <fullName evidence="3">Invasion protein IalB</fullName>
    </submittedName>
</protein>
<keyword evidence="2" id="KW-0732">Signal</keyword>
<comment type="caution">
    <text evidence="3">The sequence shown here is derived from an EMBL/GenBank/DDBJ whole genome shotgun (WGS) entry which is preliminary data.</text>
</comment>
<evidence type="ECO:0000313" key="4">
    <source>
        <dbReference type="Proteomes" id="UP000295097"/>
    </source>
</evidence>
<proteinExistence type="predicted"/>
<name>A0A4R3NUU8_9HYPH</name>
<dbReference type="OrthoDB" id="8454302at2"/>
<feature type="signal peptide" evidence="2">
    <location>
        <begin position="1"/>
        <end position="46"/>
    </location>
</feature>
<accession>A0A4R3NUU8</accession>
<dbReference type="RefSeq" id="WP_132312211.1">
    <property type="nucleotide sequence ID" value="NZ_SMAR01000019.1"/>
</dbReference>
<feature type="compositionally biased region" description="Basic and acidic residues" evidence="1">
    <location>
        <begin position="56"/>
        <end position="73"/>
    </location>
</feature>
<sequence length="215" mass="23284">MQLSFLPAHPAPVFAKSRFLRRKLAALVILTAALAAPLPFNSSALAQEGGTEALQTEERVPLPDPRGDENRDNSIVRSNYGAWSIICDQPPGSSVEQCALMQNVIADDRPEIGLSIAVLKTADRQAKLLRIMTPLGVYLPEGMGLFVDGENVGKAMFSRCYLDGCYVEVVIDDELMQVLRAGKEAVFTLNFSVDQDTIGIPVDLTGFANGYDALP</sequence>
<evidence type="ECO:0000313" key="3">
    <source>
        <dbReference type="EMBL" id="TCT37325.1"/>
    </source>
</evidence>
<reference evidence="3 4" key="1">
    <citation type="submission" date="2019-03" db="EMBL/GenBank/DDBJ databases">
        <title>Freshwater and sediment microbial communities from various areas in North America, analyzing microbe dynamics in response to fracking.</title>
        <authorList>
            <person name="Lamendella R."/>
        </authorList>
    </citation>
    <scope>NUCLEOTIDE SEQUENCE [LARGE SCALE GENOMIC DNA]</scope>
    <source>
        <strain evidence="3 4">175.2</strain>
    </source>
</reference>
<dbReference type="EMBL" id="SMAR01000019">
    <property type="protein sequence ID" value="TCT37325.1"/>
    <property type="molecule type" value="Genomic_DNA"/>
</dbReference>